<evidence type="ECO:0000256" key="1">
    <source>
        <dbReference type="SAM" id="MobiDB-lite"/>
    </source>
</evidence>
<feature type="region of interest" description="Disordered" evidence="1">
    <location>
        <begin position="1"/>
        <end position="47"/>
    </location>
</feature>
<name>A0ABN1RPR1_9ACTN</name>
<dbReference type="Proteomes" id="UP001500665">
    <property type="component" value="Unassembled WGS sequence"/>
</dbReference>
<organism evidence="2 3">
    <name type="scientific">Actinocorallia libanotica</name>
    <dbReference type="NCBI Taxonomy" id="46162"/>
    <lineage>
        <taxon>Bacteria</taxon>
        <taxon>Bacillati</taxon>
        <taxon>Actinomycetota</taxon>
        <taxon>Actinomycetes</taxon>
        <taxon>Streptosporangiales</taxon>
        <taxon>Thermomonosporaceae</taxon>
        <taxon>Actinocorallia</taxon>
    </lineage>
</organism>
<sequence>MSNFSWTSPGHGSLDDIPGPVSAWDPRRPRQRPQVLGRPPSPVGPQLTLRSSLGAIFFFRARRFPRQGRVRSKRTRSFAAYETAAKDRVTEGGAMDDRPGRVFSGRGRGG</sequence>
<proteinExistence type="predicted"/>
<reference evidence="2 3" key="1">
    <citation type="journal article" date="2019" name="Int. J. Syst. Evol. Microbiol.">
        <title>The Global Catalogue of Microorganisms (GCM) 10K type strain sequencing project: providing services to taxonomists for standard genome sequencing and annotation.</title>
        <authorList>
            <consortium name="The Broad Institute Genomics Platform"/>
            <consortium name="The Broad Institute Genome Sequencing Center for Infectious Disease"/>
            <person name="Wu L."/>
            <person name="Ma J."/>
        </authorList>
    </citation>
    <scope>NUCLEOTIDE SEQUENCE [LARGE SCALE GENOMIC DNA]</scope>
    <source>
        <strain evidence="2 3">JCM 10696</strain>
    </source>
</reference>
<keyword evidence="3" id="KW-1185">Reference proteome</keyword>
<protein>
    <submittedName>
        <fullName evidence="2">Uncharacterized protein</fullName>
    </submittedName>
</protein>
<gene>
    <name evidence="2" type="ORF">GCM10009550_53430</name>
</gene>
<accession>A0ABN1RPR1</accession>
<feature type="compositionally biased region" description="Polar residues" evidence="1">
    <location>
        <begin position="1"/>
        <end position="10"/>
    </location>
</feature>
<dbReference type="EMBL" id="BAAAHH010000025">
    <property type="protein sequence ID" value="GAA0961198.1"/>
    <property type="molecule type" value="Genomic_DNA"/>
</dbReference>
<evidence type="ECO:0000313" key="3">
    <source>
        <dbReference type="Proteomes" id="UP001500665"/>
    </source>
</evidence>
<feature type="region of interest" description="Disordered" evidence="1">
    <location>
        <begin position="90"/>
        <end position="110"/>
    </location>
</feature>
<comment type="caution">
    <text evidence="2">The sequence shown here is derived from an EMBL/GenBank/DDBJ whole genome shotgun (WGS) entry which is preliminary data.</text>
</comment>
<feature type="compositionally biased region" description="Basic and acidic residues" evidence="1">
    <location>
        <begin position="90"/>
        <end position="100"/>
    </location>
</feature>
<evidence type="ECO:0000313" key="2">
    <source>
        <dbReference type="EMBL" id="GAA0961198.1"/>
    </source>
</evidence>